<dbReference type="PANTHER" id="PTHR15394:SF3">
    <property type="entry name" value="SERINE HYDROLASE RBBP9"/>
    <property type="match status" value="1"/>
</dbReference>
<sequence>MFNMSKPQIIHIHGGDSFETDKQFYEFLKEREYDPYLPEVQKWKNWIKESVVDTYDYIAPQMPNALNADYNAWVIWFEKLFPYLRDNLTLIGYSLGGGFLLRYLSENKLPVTVSNVHLVAPVVDEKDCEGVGDFKINLNTWSGFKTEPVSLHIWQSVDDPLVPTHHSERFIEKYPKAILHRFTDRGHFFQPEFPELLEELQNPK</sequence>
<dbReference type="InterPro" id="IPR029058">
    <property type="entry name" value="AB_hydrolase_fold"/>
</dbReference>
<dbReference type="InterPro" id="IPR010662">
    <property type="entry name" value="RBBP9/YdeN"/>
</dbReference>
<reference evidence="1 2" key="1">
    <citation type="journal article" date="2016" name="Nat. Commun.">
        <title>Thousands of microbial genomes shed light on interconnected biogeochemical processes in an aquifer system.</title>
        <authorList>
            <person name="Anantharaman K."/>
            <person name="Brown C.T."/>
            <person name="Hug L.A."/>
            <person name="Sharon I."/>
            <person name="Castelle C.J."/>
            <person name="Probst A.J."/>
            <person name="Thomas B.C."/>
            <person name="Singh A."/>
            <person name="Wilkins M.J."/>
            <person name="Karaoz U."/>
            <person name="Brodie E.L."/>
            <person name="Williams K.H."/>
            <person name="Hubbard S.S."/>
            <person name="Banfield J.F."/>
        </authorList>
    </citation>
    <scope>NUCLEOTIDE SEQUENCE [LARGE SCALE GENOMIC DNA]</scope>
</reference>
<proteinExistence type="predicted"/>
<dbReference type="Pfam" id="PF06821">
    <property type="entry name" value="Ser_hydrolase"/>
    <property type="match status" value="1"/>
</dbReference>
<comment type="caution">
    <text evidence="1">The sequence shown here is derived from an EMBL/GenBank/DDBJ whole genome shotgun (WGS) entry which is preliminary data.</text>
</comment>
<accession>A0A1F6FPS2</accession>
<dbReference type="EMBL" id="MFMT01000040">
    <property type="protein sequence ID" value="OGG87833.1"/>
    <property type="molecule type" value="Genomic_DNA"/>
</dbReference>
<gene>
    <name evidence="1" type="ORF">A2592_02500</name>
</gene>
<evidence type="ECO:0000313" key="2">
    <source>
        <dbReference type="Proteomes" id="UP000179230"/>
    </source>
</evidence>
<organism evidence="1 2">
    <name type="scientific">Candidatus Kaiserbacteria bacterium RIFOXYD1_FULL_42_15</name>
    <dbReference type="NCBI Taxonomy" id="1798532"/>
    <lineage>
        <taxon>Bacteria</taxon>
        <taxon>Candidatus Kaiseribacteriota</taxon>
    </lineage>
</organism>
<dbReference type="SUPFAM" id="SSF53474">
    <property type="entry name" value="alpha/beta-Hydrolases"/>
    <property type="match status" value="1"/>
</dbReference>
<dbReference type="PANTHER" id="PTHR15394">
    <property type="entry name" value="SERINE HYDROLASE RBBP9"/>
    <property type="match status" value="1"/>
</dbReference>
<dbReference type="Gene3D" id="3.40.50.1820">
    <property type="entry name" value="alpha/beta hydrolase"/>
    <property type="match status" value="1"/>
</dbReference>
<dbReference type="Proteomes" id="UP000179230">
    <property type="component" value="Unassembled WGS sequence"/>
</dbReference>
<evidence type="ECO:0008006" key="3">
    <source>
        <dbReference type="Google" id="ProtNLM"/>
    </source>
</evidence>
<dbReference type="GO" id="GO:0016787">
    <property type="term" value="F:hydrolase activity"/>
    <property type="evidence" value="ECO:0007669"/>
    <property type="project" value="InterPro"/>
</dbReference>
<evidence type="ECO:0000313" key="1">
    <source>
        <dbReference type="EMBL" id="OGG87833.1"/>
    </source>
</evidence>
<protein>
    <recommendedName>
        <fullName evidence="3">Serine hydrolase FSH domain-containing protein</fullName>
    </recommendedName>
</protein>
<dbReference type="AlphaFoldDB" id="A0A1F6FPS2"/>
<name>A0A1F6FPS2_9BACT</name>